<feature type="binding site" evidence="6">
    <location>
        <position position="128"/>
    </location>
    <ligand>
        <name>[4Fe-4S] cluster</name>
        <dbReference type="ChEBI" id="CHEBI:49883"/>
    </ligand>
</feature>
<feature type="binding site" evidence="6">
    <location>
        <position position="63"/>
    </location>
    <ligand>
        <name>[4Fe-4S] cluster</name>
        <dbReference type="ChEBI" id="CHEBI:49883"/>
    </ligand>
</feature>
<dbReference type="GO" id="GO:0005506">
    <property type="term" value="F:iron ion binding"/>
    <property type="evidence" value="ECO:0007669"/>
    <property type="project" value="UniProtKB-UniRule"/>
</dbReference>
<dbReference type="GO" id="GO:0050136">
    <property type="term" value="F:NADH dehydrogenase (quinone) (non-electrogenic) activity"/>
    <property type="evidence" value="ECO:0007669"/>
    <property type="project" value="UniProtKB-UniRule"/>
</dbReference>
<evidence type="ECO:0000256" key="1">
    <source>
        <dbReference type="ARBA" id="ARBA00009173"/>
    </source>
</evidence>
<keyword evidence="4 6" id="KW-1278">Translocase</keyword>
<evidence type="ECO:0000256" key="8">
    <source>
        <dbReference type="SAM" id="MobiDB-lite"/>
    </source>
</evidence>
<accession>A0A096AJM4</accession>
<evidence type="ECO:0000259" key="9">
    <source>
        <dbReference type="Pfam" id="PF01058"/>
    </source>
</evidence>
<comment type="subunit">
    <text evidence="6">NDH-1 is composed of 14 different subunits. Subunits NuoB, C, D, E, F, and G constitute the peripheral sector of the complex.</text>
</comment>
<evidence type="ECO:0000256" key="7">
    <source>
        <dbReference type="RuleBase" id="RU004464"/>
    </source>
</evidence>
<keyword evidence="6 7" id="KW-0408">Iron</keyword>
<comment type="function">
    <text evidence="6">NDH-1 shuttles electrons from NADH, via FMN and iron-sulfur (Fe-S) centers, to quinones in the respiratory chain. The immediate electron acceptor for the enzyme in this species is believed to be a menaquinone. Couples the redox reaction to proton translocation (for every two electrons transferred, four hydrogen ions are translocated across the cytoplasmic membrane), and thus conserves the redox energy in a proton gradient.</text>
</comment>
<feature type="binding site" evidence="6">
    <location>
        <position position="62"/>
    </location>
    <ligand>
        <name>[4Fe-4S] cluster</name>
        <dbReference type="ChEBI" id="CHEBI:49883"/>
    </ligand>
</feature>
<dbReference type="PANTHER" id="PTHR11995">
    <property type="entry name" value="NADH DEHYDROGENASE"/>
    <property type="match status" value="1"/>
</dbReference>
<dbReference type="Proteomes" id="UP000029578">
    <property type="component" value="Unassembled WGS sequence"/>
</dbReference>
<dbReference type="PANTHER" id="PTHR11995:SF14">
    <property type="entry name" value="NADH DEHYDROGENASE [UBIQUINONE] IRON-SULFUR PROTEIN 7, MITOCHONDRIAL"/>
    <property type="match status" value="1"/>
</dbReference>
<comment type="caution">
    <text evidence="10">The sequence shown here is derived from an EMBL/GenBank/DDBJ whole genome shotgun (WGS) entry which is preliminary data.</text>
</comment>
<evidence type="ECO:0000256" key="2">
    <source>
        <dbReference type="ARBA" id="ARBA00022448"/>
    </source>
</evidence>
<evidence type="ECO:0000256" key="5">
    <source>
        <dbReference type="ARBA" id="ARBA00023027"/>
    </source>
</evidence>
<proteinExistence type="inferred from homology"/>
<feature type="region of interest" description="Disordered" evidence="8">
    <location>
        <begin position="247"/>
        <end position="275"/>
    </location>
</feature>
<protein>
    <recommendedName>
        <fullName evidence="6">NADH-quinone oxidoreductase subunit B</fullName>
        <ecNumber evidence="6">7.1.1.-</ecNumber>
    </recommendedName>
    <alternativeName>
        <fullName evidence="6">NADH dehydrogenase I subunit B</fullName>
    </alternativeName>
    <alternativeName>
        <fullName evidence="6">NDH-1 subunit B</fullName>
    </alternativeName>
</protein>
<feature type="compositionally biased region" description="Low complexity" evidence="8">
    <location>
        <begin position="247"/>
        <end position="259"/>
    </location>
</feature>
<comment type="catalytic activity">
    <reaction evidence="6">
        <text>a quinone + NADH + 5 H(+)(in) = a quinol + NAD(+) + 4 H(+)(out)</text>
        <dbReference type="Rhea" id="RHEA:57888"/>
        <dbReference type="ChEBI" id="CHEBI:15378"/>
        <dbReference type="ChEBI" id="CHEBI:24646"/>
        <dbReference type="ChEBI" id="CHEBI:57540"/>
        <dbReference type="ChEBI" id="CHEBI:57945"/>
        <dbReference type="ChEBI" id="CHEBI:132124"/>
    </reaction>
</comment>
<keyword evidence="6" id="KW-1003">Cell membrane</keyword>
<dbReference type="GO" id="GO:0005886">
    <property type="term" value="C:plasma membrane"/>
    <property type="evidence" value="ECO:0007669"/>
    <property type="project" value="UniProtKB-SubCell"/>
</dbReference>
<evidence type="ECO:0000256" key="6">
    <source>
        <dbReference type="HAMAP-Rule" id="MF_01356"/>
    </source>
</evidence>
<dbReference type="Gene3D" id="3.40.50.12280">
    <property type="match status" value="1"/>
</dbReference>
<keyword evidence="6 7" id="KW-0004">4Fe-4S</keyword>
<gene>
    <name evidence="6" type="primary">nuoB</name>
    <name evidence="10" type="ORF">HMPREF0661_07850</name>
</gene>
<dbReference type="InterPro" id="IPR006137">
    <property type="entry name" value="NADH_UbQ_OxRdtase-like_20kDa"/>
</dbReference>
<keyword evidence="6" id="KW-0472">Membrane</keyword>
<reference evidence="10 11" key="1">
    <citation type="submission" date="2014-07" db="EMBL/GenBank/DDBJ databases">
        <authorList>
            <person name="McCorrison J."/>
            <person name="Sanka R."/>
            <person name="Torralba M."/>
            <person name="Gillis M."/>
            <person name="Haft D.H."/>
            <person name="Methe B."/>
            <person name="Sutton G."/>
            <person name="Nelson K.E."/>
        </authorList>
    </citation>
    <scope>NUCLEOTIDE SEQUENCE [LARGE SCALE GENOMIC DNA]</scope>
    <source>
        <strain evidence="10 11">DNF00666</strain>
    </source>
</reference>
<keyword evidence="3 6" id="KW-0874">Quinone</keyword>
<dbReference type="GO" id="GO:0015990">
    <property type="term" value="P:electron transport coupled proton transport"/>
    <property type="evidence" value="ECO:0007669"/>
    <property type="project" value="TreeGrafter"/>
</dbReference>
<feature type="binding site" evidence="6">
    <location>
        <position position="158"/>
    </location>
    <ligand>
        <name>[4Fe-4S] cluster</name>
        <dbReference type="ChEBI" id="CHEBI:49883"/>
    </ligand>
</feature>
<keyword evidence="2 6" id="KW-0813">Transport</keyword>
<dbReference type="SUPFAM" id="SSF56770">
    <property type="entry name" value="HydA/Nqo6-like"/>
    <property type="match status" value="1"/>
</dbReference>
<evidence type="ECO:0000313" key="11">
    <source>
        <dbReference type="Proteomes" id="UP000029578"/>
    </source>
</evidence>
<dbReference type="GO" id="GO:0048038">
    <property type="term" value="F:quinone binding"/>
    <property type="evidence" value="ECO:0007669"/>
    <property type="project" value="UniProtKB-KW"/>
</dbReference>
<dbReference type="HAMAP" id="MF_01356">
    <property type="entry name" value="NDH1_NuoB"/>
    <property type="match status" value="1"/>
</dbReference>
<dbReference type="EC" id="7.1.1.-" evidence="6"/>
<dbReference type="AlphaFoldDB" id="A0A096AJM4"/>
<name>A0A096AJM4_9BACT</name>
<evidence type="ECO:0000313" key="10">
    <source>
        <dbReference type="EMBL" id="KGF46781.1"/>
    </source>
</evidence>
<comment type="cofactor">
    <cofactor evidence="6">
        <name>[4Fe-4S] cluster</name>
        <dbReference type="ChEBI" id="CHEBI:49883"/>
    </cofactor>
    <text evidence="6">Binds 1 [4Fe-4S] cluster.</text>
</comment>
<comment type="similarity">
    <text evidence="1 6 7">Belongs to the complex I 20 kDa subunit family.</text>
</comment>
<dbReference type="InterPro" id="IPR006138">
    <property type="entry name" value="NADH_UQ_OxRdtase_20Kd_su"/>
</dbReference>
<keyword evidence="6 7" id="KW-0479">Metal-binding</keyword>
<organism evidence="10 11">
    <name type="scientific">Prevotella melaninogenica DNF00666</name>
    <dbReference type="NCBI Taxonomy" id="1401073"/>
    <lineage>
        <taxon>Bacteria</taxon>
        <taxon>Pseudomonadati</taxon>
        <taxon>Bacteroidota</taxon>
        <taxon>Bacteroidia</taxon>
        <taxon>Bacteroidales</taxon>
        <taxon>Prevotellaceae</taxon>
        <taxon>Prevotella</taxon>
    </lineage>
</organism>
<sequence length="308" mass="33735">MEIRKPKIKSLPYDEWKDNDTLSKMASELNDGGTNLVLGNLDQLINWGRSNSLWSLTFATSCCGIEFMSVGCARYDFSRFGFEVTRNSPRQADLIMCAGTITNKMAPALKRLYDQMAEPKYVIAVGGCAISGGPFKDSYHVMRGIDEIIPVDVYIPGCPPRPEAIIYGMMQLQRKVKVEKFFGGVNHKQTAEERELGKSNAELIFSEKLGITPEEIKEKREAAWNDTKNPAPKPARPVVKLAAAAVKPADAPAKPAEAATTSSEPVAPKKDTIVVNQPVTQEDVEKLGKEIDQIDAASKAADETATNN</sequence>
<dbReference type="Pfam" id="PF01058">
    <property type="entry name" value="Oxidored_q6"/>
    <property type="match status" value="1"/>
</dbReference>
<dbReference type="NCBIfam" id="TIGR01957">
    <property type="entry name" value="nuoB_fam"/>
    <property type="match status" value="1"/>
</dbReference>
<dbReference type="GO" id="GO:0008137">
    <property type="term" value="F:NADH dehydrogenase (ubiquinone) activity"/>
    <property type="evidence" value="ECO:0007669"/>
    <property type="project" value="InterPro"/>
</dbReference>
<dbReference type="NCBIfam" id="NF011391">
    <property type="entry name" value="PRK14816.1"/>
    <property type="match status" value="1"/>
</dbReference>
<dbReference type="GO" id="GO:0045271">
    <property type="term" value="C:respiratory chain complex I"/>
    <property type="evidence" value="ECO:0007669"/>
    <property type="project" value="TreeGrafter"/>
</dbReference>
<dbReference type="GO" id="GO:0051539">
    <property type="term" value="F:4 iron, 4 sulfur cluster binding"/>
    <property type="evidence" value="ECO:0007669"/>
    <property type="project" value="UniProtKB-KW"/>
</dbReference>
<evidence type="ECO:0000256" key="4">
    <source>
        <dbReference type="ARBA" id="ARBA00022967"/>
    </source>
</evidence>
<keyword evidence="6 7" id="KW-0411">Iron-sulfur</keyword>
<dbReference type="GO" id="GO:0009060">
    <property type="term" value="P:aerobic respiration"/>
    <property type="evidence" value="ECO:0007669"/>
    <property type="project" value="TreeGrafter"/>
</dbReference>
<evidence type="ECO:0000256" key="3">
    <source>
        <dbReference type="ARBA" id="ARBA00022719"/>
    </source>
</evidence>
<dbReference type="FunFam" id="3.40.50.12280:FF:000002">
    <property type="entry name" value="NADH-quinone oxidoreductase subunit B"/>
    <property type="match status" value="1"/>
</dbReference>
<comment type="subcellular location">
    <subcellularLocation>
        <location evidence="6">Cell membrane</location>
        <topology evidence="6">Peripheral membrane protein</topology>
        <orientation evidence="6">Cytoplasmic side</orientation>
    </subcellularLocation>
</comment>
<feature type="domain" description="NADH:ubiquinone oxidoreductase-like 20kDa subunit" evidence="9">
    <location>
        <begin position="62"/>
        <end position="172"/>
    </location>
</feature>
<dbReference type="RefSeq" id="WP_036865340.1">
    <property type="nucleotide sequence ID" value="NZ_JRNS01000393.1"/>
</dbReference>
<dbReference type="EMBL" id="JRNS01000393">
    <property type="protein sequence ID" value="KGF46781.1"/>
    <property type="molecule type" value="Genomic_DNA"/>
</dbReference>
<dbReference type="NCBIfam" id="NF005012">
    <property type="entry name" value="PRK06411.1"/>
    <property type="match status" value="1"/>
</dbReference>
<keyword evidence="5 6" id="KW-0520">NAD</keyword>